<dbReference type="PANTHER" id="PTHR24359">
    <property type="entry name" value="SERINE/THREONINE-PROTEIN KINASE SBK1"/>
    <property type="match status" value="1"/>
</dbReference>
<evidence type="ECO:0000313" key="4">
    <source>
        <dbReference type="Proteomes" id="UP000605986"/>
    </source>
</evidence>
<protein>
    <submittedName>
        <fullName evidence="3">Serine/threonine protein kinase</fullName>
    </submittedName>
</protein>
<dbReference type="InterPro" id="IPR000719">
    <property type="entry name" value="Prot_kinase_dom"/>
</dbReference>
<dbReference type="GO" id="GO:0004674">
    <property type="term" value="F:protein serine/threonine kinase activity"/>
    <property type="evidence" value="ECO:0007669"/>
    <property type="project" value="UniProtKB-KW"/>
</dbReference>
<dbReference type="Proteomes" id="UP000605986">
    <property type="component" value="Unassembled WGS sequence"/>
</dbReference>
<dbReference type="InterPro" id="IPR011009">
    <property type="entry name" value="Kinase-like_dom_sf"/>
</dbReference>
<dbReference type="SUPFAM" id="SSF56112">
    <property type="entry name" value="Protein kinase-like (PK-like)"/>
    <property type="match status" value="1"/>
</dbReference>
<gene>
    <name evidence="3" type="ORF">F53441_3707</name>
</gene>
<reference evidence="3" key="1">
    <citation type="submission" date="2020-01" db="EMBL/GenBank/DDBJ databases">
        <title>Identification and distribution of gene clusters putatively required for synthesis of sphingolipid metabolism inhibitors in phylogenetically diverse species of the filamentous fungus Fusarium.</title>
        <authorList>
            <person name="Kim H.-S."/>
            <person name="Busman M."/>
            <person name="Brown D.W."/>
            <person name="Divon H."/>
            <person name="Uhlig S."/>
            <person name="Proctor R.H."/>
        </authorList>
    </citation>
    <scope>NUCLEOTIDE SEQUENCE</scope>
    <source>
        <strain evidence="3">NRRL 53441</strain>
    </source>
</reference>
<dbReference type="Pfam" id="PF00069">
    <property type="entry name" value="Pkinase"/>
    <property type="match status" value="1"/>
</dbReference>
<dbReference type="OrthoDB" id="1046782at2759"/>
<keyword evidence="4" id="KW-1185">Reference proteome</keyword>
<accession>A0A8H4KQ34</accession>
<keyword evidence="3" id="KW-0418">Kinase</keyword>
<keyword evidence="3" id="KW-0808">Transferase</keyword>
<feature type="coiled-coil region" evidence="1">
    <location>
        <begin position="74"/>
        <end position="108"/>
    </location>
</feature>
<evidence type="ECO:0000256" key="1">
    <source>
        <dbReference type="SAM" id="Coils"/>
    </source>
</evidence>
<name>A0A8H4KQ34_9HYPO</name>
<comment type="caution">
    <text evidence="3">The sequence shown here is derived from an EMBL/GenBank/DDBJ whole genome shotgun (WGS) entry which is preliminary data.</text>
</comment>
<proteinExistence type="predicted"/>
<evidence type="ECO:0000313" key="3">
    <source>
        <dbReference type="EMBL" id="KAF4453698.1"/>
    </source>
</evidence>
<dbReference type="Gene3D" id="1.10.510.10">
    <property type="entry name" value="Transferase(Phosphotransferase) domain 1"/>
    <property type="match status" value="1"/>
</dbReference>
<keyword evidence="1" id="KW-0175">Coiled coil</keyword>
<organism evidence="3 4">
    <name type="scientific">Fusarium austroafricanum</name>
    <dbReference type="NCBI Taxonomy" id="2364996"/>
    <lineage>
        <taxon>Eukaryota</taxon>
        <taxon>Fungi</taxon>
        <taxon>Dikarya</taxon>
        <taxon>Ascomycota</taxon>
        <taxon>Pezizomycotina</taxon>
        <taxon>Sordariomycetes</taxon>
        <taxon>Hypocreomycetidae</taxon>
        <taxon>Hypocreales</taxon>
        <taxon>Nectriaceae</taxon>
        <taxon>Fusarium</taxon>
        <taxon>Fusarium concolor species complex</taxon>
    </lineage>
</organism>
<dbReference type="EMBL" id="JAADJG010000144">
    <property type="protein sequence ID" value="KAF4453698.1"/>
    <property type="molecule type" value="Genomic_DNA"/>
</dbReference>
<evidence type="ECO:0000259" key="2">
    <source>
        <dbReference type="PROSITE" id="PS50011"/>
    </source>
</evidence>
<dbReference type="AlphaFoldDB" id="A0A8H4KQ34"/>
<dbReference type="PROSITE" id="PS50011">
    <property type="entry name" value="PROTEIN_KINASE_DOM"/>
    <property type="match status" value="1"/>
</dbReference>
<sequence>MYDSLAIISVTLNATNMLKAMTTAYSQVLHERMDAAHNEYLRMSRVLDELINRQHLLVSEAGTIATSDFLIETLNSIREESNNMRLGIERARAEAATLENQIRCYRADSISSRVATRGKLRRLLDSSGEIEAKRTVEDLSESTRIIVVCANFDVFERFVLSTTPTSSPFYDFGNSNRPLFDEMEAFKSGGSAEVYSAIINPCNDHHGLIRGQSRRYAVKRLYSDRFEDFCRERDAYEKLGLAKDPHQHIVPLLASYRMEGKYHLIFPYAECDLAMYLRLNSEFKTGKEGIQWFGSQMKGLADALSTVHGSKWTEGQSMFHGVHGDIKPENILCFGGDGQSTSFALTDFGSSYFLHPEHPKSIDTRRLKHTPVYRAPEVHTTSEGVTQAYDIWSLGCVFSEALAWFIGGRAGLASLRQARLDLEDDSPNCDAFFRLKYEKGGGRTAQLKPQVHGFLLSLCHVPRCGPFMEDLLHLVLNGMLKVDMHARMTSREVCDTLSEMCKRLECDLSYSEPRGSADAEMAPSHTPYFSARSTPLTKSKCQVHTNQNVSNYLTSTTQDFEDADNQTTKPPFACPFHKAGILVSALHRACQGPGWTSISKLKQHLIRAHLPNKDKGKHICGRCDSSFETGSLLLAHQKQEPPCRSKKSQSTYGMITSEQAALLKSVRRKSNKVTDEERWFEIYRIIFPSYKRTDNISPYHESHYESTSLSTLNSTTTSSNGISQYKDYLRKRDVEEYAAKLAGRGITLPLEVVAQLLEVQVRDIETFDETMREPVRAYEIPASFSHEKMDTESSVPTQGRALGSSDVLGQFQLLPRLDNSEEY</sequence>
<dbReference type="PANTHER" id="PTHR24359:SF1">
    <property type="entry name" value="INHIBITOR OF NUCLEAR FACTOR KAPPA-B KINASE EPSILON SUBUNIT HOMOLOG 1-RELATED"/>
    <property type="match status" value="1"/>
</dbReference>
<keyword evidence="3" id="KW-0723">Serine/threonine-protein kinase</keyword>
<dbReference type="SMART" id="SM00220">
    <property type="entry name" value="S_TKc"/>
    <property type="match status" value="1"/>
</dbReference>
<dbReference type="GO" id="GO:0005524">
    <property type="term" value="F:ATP binding"/>
    <property type="evidence" value="ECO:0007669"/>
    <property type="project" value="InterPro"/>
</dbReference>
<feature type="domain" description="Protein kinase" evidence="2">
    <location>
        <begin position="180"/>
        <end position="500"/>
    </location>
</feature>